<protein>
    <submittedName>
        <fullName evidence="5">4'-phosphopantetheinyl transferase sfp</fullName>
        <ecNumber evidence="5">2.7.8.-</ecNumber>
    </submittedName>
</protein>
<dbReference type="Pfam" id="PF01648">
    <property type="entry name" value="ACPS"/>
    <property type="match status" value="1"/>
</dbReference>
<dbReference type="Proteomes" id="UP000410984">
    <property type="component" value="Unassembled WGS sequence"/>
</dbReference>
<dbReference type="Pfam" id="PF22624">
    <property type="entry name" value="AASDHPPT_N"/>
    <property type="match status" value="1"/>
</dbReference>
<evidence type="ECO:0000256" key="1">
    <source>
        <dbReference type="ARBA" id="ARBA00010990"/>
    </source>
</evidence>
<dbReference type="InterPro" id="IPR037143">
    <property type="entry name" value="4-PPantetheinyl_Trfase_dom_sf"/>
</dbReference>
<name>A0A509EC31_9HYPH</name>
<proteinExistence type="inferred from homology"/>
<dbReference type="EMBL" id="CABFPH010000028">
    <property type="protein sequence ID" value="VUD71732.1"/>
    <property type="molecule type" value="Genomic_DNA"/>
</dbReference>
<keyword evidence="2 5" id="KW-0808">Transferase</keyword>
<dbReference type="RefSeq" id="WP_244612683.1">
    <property type="nucleotide sequence ID" value="NZ_CABFPH010000028.1"/>
</dbReference>
<comment type="similarity">
    <text evidence="1">Belongs to the P-Pant transferase superfamily. Gsp/Sfp/HetI/AcpT family.</text>
</comment>
<dbReference type="GO" id="GO:0008897">
    <property type="term" value="F:holo-[acyl-carrier-protein] synthase activity"/>
    <property type="evidence" value="ECO:0007669"/>
    <property type="project" value="InterPro"/>
</dbReference>
<dbReference type="InterPro" id="IPR055066">
    <property type="entry name" value="AASDHPPT_N"/>
</dbReference>
<accession>A0A509EC31</accession>
<evidence type="ECO:0000313" key="5">
    <source>
        <dbReference type="EMBL" id="VUD71732.1"/>
    </source>
</evidence>
<gene>
    <name evidence="5" type="primary">sfp</name>
    <name evidence="5" type="ORF">MET9862_02318</name>
</gene>
<sequence length="233" mass="24375">MWTIDLALSEADLALCTATLSAEERARMARYLRLEDRARFAASHAATRLILGRALGCDPRDLAFTAAPGGKPALAGASLAFNLSHSGRRALVGLSTEAPLGVDVESVRPLPDALRIALGHFAPDETAALARLDGPAREAAFFALWTRKEAVVKALGAGLALPLTRFSVSLPPGPPCLLRLDAGREHAMAGDPGTWSLHHLEPGPGTVGALAAAGSVKALARRALPPNWPAWLP</sequence>
<evidence type="ECO:0000259" key="4">
    <source>
        <dbReference type="Pfam" id="PF22624"/>
    </source>
</evidence>
<dbReference type="GO" id="GO:0019878">
    <property type="term" value="P:lysine biosynthetic process via aminoadipic acid"/>
    <property type="evidence" value="ECO:0007669"/>
    <property type="project" value="TreeGrafter"/>
</dbReference>
<dbReference type="InterPro" id="IPR008278">
    <property type="entry name" value="4-PPantetheinyl_Trfase_dom"/>
</dbReference>
<evidence type="ECO:0000259" key="3">
    <source>
        <dbReference type="Pfam" id="PF01648"/>
    </source>
</evidence>
<dbReference type="EC" id="2.7.8.-" evidence="5"/>
<evidence type="ECO:0000256" key="2">
    <source>
        <dbReference type="ARBA" id="ARBA00022679"/>
    </source>
</evidence>
<dbReference type="PANTHER" id="PTHR12215:SF10">
    <property type="entry name" value="L-AMINOADIPATE-SEMIALDEHYDE DEHYDROGENASE-PHOSPHOPANTETHEINYL TRANSFERASE"/>
    <property type="match status" value="1"/>
</dbReference>
<keyword evidence="6" id="KW-1185">Reference proteome</keyword>
<dbReference type="Gene3D" id="3.90.470.20">
    <property type="entry name" value="4'-phosphopantetheinyl transferase domain"/>
    <property type="match status" value="1"/>
</dbReference>
<evidence type="ECO:0000313" key="6">
    <source>
        <dbReference type="Proteomes" id="UP000410984"/>
    </source>
</evidence>
<reference evidence="5 6" key="1">
    <citation type="submission" date="2019-06" db="EMBL/GenBank/DDBJ databases">
        <authorList>
            <person name="Rodrigo-Torres L."/>
            <person name="Arahal R. D."/>
            <person name="Lucena T."/>
        </authorList>
    </citation>
    <scope>NUCLEOTIDE SEQUENCE [LARGE SCALE GENOMIC DNA]</scope>
    <source>
        <strain evidence="5 6">SB0023/3</strain>
    </source>
</reference>
<dbReference type="SUPFAM" id="SSF56214">
    <property type="entry name" value="4'-phosphopantetheinyl transferase"/>
    <property type="match status" value="2"/>
</dbReference>
<dbReference type="PANTHER" id="PTHR12215">
    <property type="entry name" value="PHOSPHOPANTETHEINE TRANSFERASE"/>
    <property type="match status" value="1"/>
</dbReference>
<dbReference type="GO" id="GO:0000287">
    <property type="term" value="F:magnesium ion binding"/>
    <property type="evidence" value="ECO:0007669"/>
    <property type="project" value="InterPro"/>
</dbReference>
<feature type="domain" description="4'-phosphopantetheinyl transferase" evidence="3">
    <location>
        <begin position="99"/>
        <end position="180"/>
    </location>
</feature>
<dbReference type="InterPro" id="IPR050559">
    <property type="entry name" value="P-Pant_transferase_sf"/>
</dbReference>
<organism evidence="5 6">
    <name type="scientific">Methylobacterium symbioticum</name>
    <dbReference type="NCBI Taxonomy" id="2584084"/>
    <lineage>
        <taxon>Bacteria</taxon>
        <taxon>Pseudomonadati</taxon>
        <taxon>Pseudomonadota</taxon>
        <taxon>Alphaproteobacteria</taxon>
        <taxon>Hyphomicrobiales</taxon>
        <taxon>Methylobacteriaceae</taxon>
        <taxon>Methylobacterium</taxon>
    </lineage>
</organism>
<dbReference type="GO" id="GO:0005829">
    <property type="term" value="C:cytosol"/>
    <property type="evidence" value="ECO:0007669"/>
    <property type="project" value="TreeGrafter"/>
</dbReference>
<dbReference type="AlphaFoldDB" id="A0A509EC31"/>
<feature type="domain" description="4'-phosphopantetheinyl transferase N-terminal" evidence="4">
    <location>
        <begin position="10"/>
        <end position="90"/>
    </location>
</feature>